<evidence type="ECO:0000256" key="5">
    <source>
        <dbReference type="ARBA" id="ARBA00023049"/>
    </source>
</evidence>
<dbReference type="PROSITE" id="PS51257">
    <property type="entry name" value="PROKAR_LIPOPROTEIN"/>
    <property type="match status" value="1"/>
</dbReference>
<sequence>MPLLHAKITTAAALVALLVGCSTSPTGRNQFIMVSGSEMATLGNQSFAELKKEEKISKNKRTNAYVQCVTDALLTVTPPQPDFEKWEVVVFDSDQVNAFALPGGKIGVYTGLLDVAQTPDQLAAVVGHEIGHVMANHGGERVSSSLAANGALQVANIALGASGTDNQNMIMAGLGLGLNVGVLLPFSRTHESESDLIGLQLMNDAGFDPQQSVELWRNMAKASGGAPPEFFSSHPSHTTRIEDLQAAIQRLPPSTTNAPKCVRP</sequence>
<dbReference type="InterPro" id="IPR051156">
    <property type="entry name" value="Mito/Outer_Membr_Metalloprot"/>
</dbReference>
<comment type="caution">
    <text evidence="8">The sequence shown here is derived from an EMBL/GenBank/DDBJ whole genome shotgun (WGS) entry which is preliminary data.</text>
</comment>
<evidence type="ECO:0000256" key="3">
    <source>
        <dbReference type="ARBA" id="ARBA00022801"/>
    </source>
</evidence>
<name>A0ABT5QFQ5_9GAMM</name>
<protein>
    <submittedName>
        <fullName evidence="8">M48 family metallopeptidase</fullName>
    </submittedName>
</protein>
<evidence type="ECO:0000259" key="7">
    <source>
        <dbReference type="Pfam" id="PF01435"/>
    </source>
</evidence>
<dbReference type="EMBL" id="JAJUBB010000001">
    <property type="protein sequence ID" value="MDD1779810.1"/>
    <property type="molecule type" value="Genomic_DNA"/>
</dbReference>
<keyword evidence="3 6" id="KW-0378">Hydrolase</keyword>
<gene>
    <name evidence="8" type="ORF">LRP49_01255</name>
</gene>
<comment type="cofactor">
    <cofactor evidence="6">
        <name>Zn(2+)</name>
        <dbReference type="ChEBI" id="CHEBI:29105"/>
    </cofactor>
    <text evidence="6">Binds 1 zinc ion per subunit.</text>
</comment>
<keyword evidence="9" id="KW-1185">Reference proteome</keyword>
<keyword evidence="1 6" id="KW-0645">Protease</keyword>
<dbReference type="Pfam" id="PF01435">
    <property type="entry name" value="Peptidase_M48"/>
    <property type="match status" value="1"/>
</dbReference>
<comment type="similarity">
    <text evidence="6">Belongs to the peptidase M48 family.</text>
</comment>
<keyword evidence="2" id="KW-0479">Metal-binding</keyword>
<keyword evidence="5 6" id="KW-0482">Metalloprotease</keyword>
<dbReference type="Proteomes" id="UP001149821">
    <property type="component" value="Unassembled WGS sequence"/>
</dbReference>
<dbReference type="CDD" id="cd07331">
    <property type="entry name" value="M48C_Oma1_like"/>
    <property type="match status" value="1"/>
</dbReference>
<evidence type="ECO:0000313" key="8">
    <source>
        <dbReference type="EMBL" id="MDD1779810.1"/>
    </source>
</evidence>
<dbReference type="PANTHER" id="PTHR22726:SF24">
    <property type="entry name" value="M48 FAMILY METALLOPEPTIDASE"/>
    <property type="match status" value="1"/>
</dbReference>
<evidence type="ECO:0000256" key="6">
    <source>
        <dbReference type="RuleBase" id="RU003983"/>
    </source>
</evidence>
<feature type="domain" description="Peptidase M48" evidence="7">
    <location>
        <begin position="62"/>
        <end position="246"/>
    </location>
</feature>
<dbReference type="PANTHER" id="PTHR22726">
    <property type="entry name" value="METALLOENDOPEPTIDASE OMA1"/>
    <property type="match status" value="1"/>
</dbReference>
<evidence type="ECO:0000256" key="1">
    <source>
        <dbReference type="ARBA" id="ARBA00022670"/>
    </source>
</evidence>
<dbReference type="RefSeq" id="WP_274139629.1">
    <property type="nucleotide sequence ID" value="NZ_JAJUBB010000001.1"/>
</dbReference>
<evidence type="ECO:0000256" key="2">
    <source>
        <dbReference type="ARBA" id="ARBA00022723"/>
    </source>
</evidence>
<keyword evidence="4 6" id="KW-0862">Zinc</keyword>
<evidence type="ECO:0000313" key="9">
    <source>
        <dbReference type="Proteomes" id="UP001149821"/>
    </source>
</evidence>
<evidence type="ECO:0000256" key="4">
    <source>
        <dbReference type="ARBA" id="ARBA00022833"/>
    </source>
</evidence>
<organism evidence="8 9">
    <name type="scientific">Enterovibrio qingdaonensis</name>
    <dbReference type="NCBI Taxonomy" id="2899818"/>
    <lineage>
        <taxon>Bacteria</taxon>
        <taxon>Pseudomonadati</taxon>
        <taxon>Pseudomonadota</taxon>
        <taxon>Gammaproteobacteria</taxon>
        <taxon>Vibrionales</taxon>
        <taxon>Vibrionaceae</taxon>
        <taxon>Enterovibrio</taxon>
    </lineage>
</organism>
<dbReference type="InterPro" id="IPR001915">
    <property type="entry name" value="Peptidase_M48"/>
</dbReference>
<reference evidence="8" key="1">
    <citation type="submission" date="2021-12" db="EMBL/GenBank/DDBJ databases">
        <title>Enterovibrio ZSDZ35 sp. nov. and Enterovibrio ZSDZ42 sp. nov., isolated from coastal seawater in Qingdao.</title>
        <authorList>
            <person name="Zhang P."/>
        </authorList>
    </citation>
    <scope>NUCLEOTIDE SEQUENCE</scope>
    <source>
        <strain evidence="8">ZSDZ35</strain>
    </source>
</reference>
<dbReference type="Gene3D" id="3.30.2010.10">
    <property type="entry name" value="Metalloproteases ('zincins'), catalytic domain"/>
    <property type="match status" value="1"/>
</dbReference>
<accession>A0ABT5QFQ5</accession>
<proteinExistence type="inferred from homology"/>